<feature type="transmembrane region" description="Helical" evidence="2">
    <location>
        <begin position="65"/>
        <end position="83"/>
    </location>
</feature>
<evidence type="ECO:0000256" key="1">
    <source>
        <dbReference type="ARBA" id="ARBA00023303"/>
    </source>
</evidence>
<protein>
    <submittedName>
        <fullName evidence="3">Uncharacterized protein</fullName>
    </submittedName>
</protein>
<reference evidence="3" key="1">
    <citation type="submission" date="2023-07" db="EMBL/GenBank/DDBJ databases">
        <title>draft genome sequence of fig (Ficus carica).</title>
        <authorList>
            <person name="Takahashi T."/>
            <person name="Nishimura K."/>
        </authorList>
    </citation>
    <scope>NUCLEOTIDE SEQUENCE</scope>
</reference>
<keyword evidence="1" id="KW-0813">Transport</keyword>
<dbReference type="GO" id="GO:0016020">
    <property type="term" value="C:membrane"/>
    <property type="evidence" value="ECO:0007669"/>
    <property type="project" value="UniProtKB-SubCell"/>
</dbReference>
<dbReference type="PANTHER" id="PTHR45651:SF68">
    <property type="entry name" value="ION TRANSPORT DOMAIN-CONTAINING PROTEIN"/>
    <property type="match status" value="1"/>
</dbReference>
<proteinExistence type="predicted"/>
<dbReference type="AlphaFoldDB" id="A0AA88AGB2"/>
<dbReference type="GO" id="GO:0034220">
    <property type="term" value="P:monoatomic ion transmembrane transport"/>
    <property type="evidence" value="ECO:0007669"/>
    <property type="project" value="UniProtKB-KW"/>
</dbReference>
<comment type="caution">
    <text evidence="3">The sequence shown here is derived from an EMBL/GenBank/DDBJ whole genome shotgun (WGS) entry which is preliminary data.</text>
</comment>
<accession>A0AA88AGB2</accession>
<evidence type="ECO:0000313" key="3">
    <source>
        <dbReference type="EMBL" id="GMN39891.1"/>
    </source>
</evidence>
<keyword evidence="2" id="KW-1133">Transmembrane helix</keyword>
<name>A0AA88AGB2_FICCA</name>
<keyword evidence="2" id="KW-0472">Membrane</keyword>
<evidence type="ECO:0000313" key="4">
    <source>
        <dbReference type="Proteomes" id="UP001187192"/>
    </source>
</evidence>
<keyword evidence="2" id="KW-0812">Transmembrane</keyword>
<dbReference type="SUPFAM" id="SSF81324">
    <property type="entry name" value="Voltage-gated potassium channels"/>
    <property type="match status" value="1"/>
</dbReference>
<dbReference type="Proteomes" id="UP001187192">
    <property type="component" value="Unassembled WGS sequence"/>
</dbReference>
<organism evidence="3 4">
    <name type="scientific">Ficus carica</name>
    <name type="common">Common fig</name>
    <dbReference type="NCBI Taxonomy" id="3494"/>
    <lineage>
        <taxon>Eukaryota</taxon>
        <taxon>Viridiplantae</taxon>
        <taxon>Streptophyta</taxon>
        <taxon>Embryophyta</taxon>
        <taxon>Tracheophyta</taxon>
        <taxon>Spermatophyta</taxon>
        <taxon>Magnoliopsida</taxon>
        <taxon>eudicotyledons</taxon>
        <taxon>Gunneridae</taxon>
        <taxon>Pentapetalae</taxon>
        <taxon>rosids</taxon>
        <taxon>fabids</taxon>
        <taxon>Rosales</taxon>
        <taxon>Moraceae</taxon>
        <taxon>Ficeae</taxon>
        <taxon>Ficus</taxon>
    </lineage>
</organism>
<gene>
    <name evidence="3" type="ORF">TIFTF001_009124</name>
</gene>
<dbReference type="EMBL" id="BTGU01000010">
    <property type="protein sequence ID" value="GMN39891.1"/>
    <property type="molecule type" value="Genomic_DNA"/>
</dbReference>
<sequence length="132" mass="15212">MKEILDPWGPYLPMWNTIFAMSSVIAVSTDPIFLYTLVLDEYNKCLGMDSQLKIFALCSRSVTDIIYIFHIFFLIRASFMAEASGVSKRRGGLRKSMWRIAKKARWSHILFDLLAVLPLPQVRSNQLLLILK</sequence>
<evidence type="ECO:0000256" key="2">
    <source>
        <dbReference type="SAM" id="Phobius"/>
    </source>
</evidence>
<feature type="transmembrane region" description="Helical" evidence="2">
    <location>
        <begin position="12"/>
        <end position="38"/>
    </location>
</feature>
<keyword evidence="1" id="KW-0407">Ion channel</keyword>
<dbReference type="PANTHER" id="PTHR45651">
    <property type="entry name" value="CYCLIC NUCLEOTIDE-GATED ION CHANNEL 15-RELATED-RELATED"/>
    <property type="match status" value="1"/>
</dbReference>
<keyword evidence="4" id="KW-1185">Reference proteome</keyword>
<keyword evidence="1" id="KW-0406">Ion transport</keyword>